<dbReference type="STRING" id="670386.D3BPN5"/>
<reference evidence="1 2" key="1">
    <citation type="journal article" date="2011" name="Genome Res.">
        <title>Phylogeny-wide analysis of social amoeba genomes highlights ancient origins for complex intercellular communication.</title>
        <authorList>
            <person name="Heidel A.J."/>
            <person name="Lawal H.M."/>
            <person name="Felder M."/>
            <person name="Schilde C."/>
            <person name="Helps N.R."/>
            <person name="Tunggal B."/>
            <person name="Rivero F."/>
            <person name="John U."/>
            <person name="Schleicher M."/>
            <person name="Eichinger L."/>
            <person name="Platzer M."/>
            <person name="Noegel A.A."/>
            <person name="Schaap P."/>
            <person name="Gloeckner G."/>
        </authorList>
    </citation>
    <scope>NUCLEOTIDE SEQUENCE [LARGE SCALE GENOMIC DNA]</scope>
    <source>
        <strain evidence="2">ATCC 26659 / Pp 5 / PN500</strain>
    </source>
</reference>
<evidence type="ECO:0000313" key="2">
    <source>
        <dbReference type="Proteomes" id="UP000001396"/>
    </source>
</evidence>
<keyword evidence="2" id="KW-1185">Reference proteome</keyword>
<sequence length="624" mass="72907">MDKRLFSLVLNNKVLFRIIFNHVSLISSLKGGNGNFKWSEVIVNPHILASHNYFEEMKQCLSIRNDIDYRYYRKRLTMEMAIKYGSIEMFIFLLNRLKVDMNTTGSVSDNSSGNHLNSIFICAAQSGRFDIIEYLTVRFETYQWNYYLAMERSPLSGNFELLKYLVKMYKNNRMLNNELKQGETVFDRAAWVGRIDMIEFLVQETPQFLKSSSMYENAISAGHLHAVEYLLREHRSLANIKTYLIFFKRPLKEKDNFDIIKLLINNNIEINIMELVDHEVASGNLELLQWLKNHSRLEYSSLALENEAYYGHLESLKWLYNNFTGECSGRVMDLAAHQGHFEIVIWINENRTEGCTDNIMSEVILGCGRLDILEYLYDNQPISYSNLNDNDFMLEAAALGRLDILQYFHSKNIPCQYLAMDYAAANNHQKVVRWLYENGIIQEFQESSLVTASSRGNIEIVKYIIQNSTRLSLENAICNAIKSNHLDVVKYLFSLSTQDTITKRNYFVISTTCENTDVLKWLHSNIDICCTITEESFYLAIKNTNLPLAKWIFSNIGEDRKNLFKMETFSSDLFKFNQYEIIEWILESFRGIPRSELESYKQILETKYSNSKESIEIINKYLLN</sequence>
<protein>
    <recommendedName>
        <fullName evidence="3">Ankyrin repeat protein</fullName>
    </recommendedName>
</protein>
<organism evidence="1 2">
    <name type="scientific">Heterostelium pallidum (strain ATCC 26659 / Pp 5 / PN500)</name>
    <name type="common">Cellular slime mold</name>
    <name type="synonym">Polysphondylium pallidum</name>
    <dbReference type="NCBI Taxonomy" id="670386"/>
    <lineage>
        <taxon>Eukaryota</taxon>
        <taxon>Amoebozoa</taxon>
        <taxon>Evosea</taxon>
        <taxon>Eumycetozoa</taxon>
        <taxon>Dictyostelia</taxon>
        <taxon>Acytosteliales</taxon>
        <taxon>Acytosteliaceae</taxon>
        <taxon>Heterostelium</taxon>
    </lineage>
</organism>
<accession>D3BPN5</accession>
<dbReference type="PANTHER" id="PTHR46586:SF3">
    <property type="entry name" value="ANKYRIN REPEAT-CONTAINING PROTEIN"/>
    <property type="match status" value="1"/>
</dbReference>
<dbReference type="RefSeq" id="XP_020428787.1">
    <property type="nucleotide sequence ID" value="XM_020580747.1"/>
</dbReference>
<comment type="caution">
    <text evidence="1">The sequence shown here is derived from an EMBL/GenBank/DDBJ whole genome shotgun (WGS) entry which is preliminary data.</text>
</comment>
<dbReference type="SMART" id="SM00248">
    <property type="entry name" value="ANK"/>
    <property type="match status" value="6"/>
</dbReference>
<dbReference type="Proteomes" id="UP000001396">
    <property type="component" value="Unassembled WGS sequence"/>
</dbReference>
<dbReference type="InterPro" id="IPR036770">
    <property type="entry name" value="Ankyrin_rpt-contain_sf"/>
</dbReference>
<dbReference type="InParanoid" id="D3BPN5"/>
<gene>
    <name evidence="1" type="ORF">PPL_09960</name>
</gene>
<evidence type="ECO:0008006" key="3">
    <source>
        <dbReference type="Google" id="ProtNLM"/>
    </source>
</evidence>
<evidence type="ECO:0000313" key="1">
    <source>
        <dbReference type="EMBL" id="EFA76655.1"/>
    </source>
</evidence>
<dbReference type="InterPro" id="IPR002110">
    <property type="entry name" value="Ankyrin_rpt"/>
</dbReference>
<dbReference type="SUPFAM" id="SSF48403">
    <property type="entry name" value="Ankyrin repeat"/>
    <property type="match status" value="2"/>
</dbReference>
<name>D3BPN5_HETP5</name>
<dbReference type="InterPro" id="IPR052050">
    <property type="entry name" value="SecEffector_AnkRepeat"/>
</dbReference>
<dbReference type="GeneID" id="31365432"/>
<dbReference type="EMBL" id="ADBJ01000045">
    <property type="protein sequence ID" value="EFA76655.1"/>
    <property type="molecule type" value="Genomic_DNA"/>
</dbReference>
<proteinExistence type="predicted"/>
<dbReference type="Pfam" id="PF12796">
    <property type="entry name" value="Ank_2"/>
    <property type="match status" value="1"/>
</dbReference>
<dbReference type="AlphaFoldDB" id="D3BPN5"/>
<dbReference type="Gene3D" id="1.25.40.20">
    <property type="entry name" value="Ankyrin repeat-containing domain"/>
    <property type="match status" value="2"/>
</dbReference>
<dbReference type="PANTHER" id="PTHR46586">
    <property type="entry name" value="ANKYRIN REPEAT-CONTAINING PROTEIN"/>
    <property type="match status" value="1"/>
</dbReference>